<dbReference type="Proteomes" id="UP000294947">
    <property type="component" value="Unassembled WGS sequence"/>
</dbReference>
<name>A0A4R4Z6B0_9PSEU</name>
<dbReference type="SUPFAM" id="SSF52540">
    <property type="entry name" value="P-loop containing nucleoside triphosphate hydrolases"/>
    <property type="match status" value="1"/>
</dbReference>
<evidence type="ECO:0000256" key="8">
    <source>
        <dbReference type="SAM" id="MobiDB-lite"/>
    </source>
</evidence>
<protein>
    <recommendedName>
        <fullName evidence="2">Selenocysteine-specific elongation factor</fullName>
    </recommendedName>
    <alternativeName>
        <fullName evidence="7">SelB translation factor</fullName>
    </alternativeName>
</protein>
<organism evidence="10 11">
    <name type="scientific">Saccharopolyspora elongata</name>
    <dbReference type="NCBI Taxonomy" id="2530387"/>
    <lineage>
        <taxon>Bacteria</taxon>
        <taxon>Bacillati</taxon>
        <taxon>Actinomycetota</taxon>
        <taxon>Actinomycetes</taxon>
        <taxon>Pseudonocardiales</taxon>
        <taxon>Pseudonocardiaceae</taxon>
        <taxon>Saccharopolyspora</taxon>
    </lineage>
</organism>
<evidence type="ECO:0000256" key="7">
    <source>
        <dbReference type="ARBA" id="ARBA00031615"/>
    </source>
</evidence>
<dbReference type="Gene3D" id="1.10.10.2770">
    <property type="match status" value="1"/>
</dbReference>
<evidence type="ECO:0000259" key="9">
    <source>
        <dbReference type="PROSITE" id="PS51722"/>
    </source>
</evidence>
<dbReference type="InterPro" id="IPR050055">
    <property type="entry name" value="EF-Tu_GTPase"/>
</dbReference>
<reference evidence="10 11" key="1">
    <citation type="submission" date="2019-03" db="EMBL/GenBank/DDBJ databases">
        <title>Draft genome sequences of novel Actinobacteria.</title>
        <authorList>
            <person name="Sahin N."/>
            <person name="Ay H."/>
            <person name="Saygin H."/>
        </authorList>
    </citation>
    <scope>NUCLEOTIDE SEQUENCE [LARGE SCALE GENOMIC DNA]</scope>
    <source>
        <strain evidence="10 11">7K502</strain>
    </source>
</reference>
<dbReference type="InterPro" id="IPR036388">
    <property type="entry name" value="WH-like_DNA-bd_sf"/>
</dbReference>
<evidence type="ECO:0000313" key="10">
    <source>
        <dbReference type="EMBL" id="TDD53080.1"/>
    </source>
</evidence>
<dbReference type="Pfam" id="PF09107">
    <property type="entry name" value="WHD_3rd_SelB"/>
    <property type="match status" value="1"/>
</dbReference>
<dbReference type="InterPro" id="IPR027417">
    <property type="entry name" value="P-loop_NTPase"/>
</dbReference>
<dbReference type="PANTHER" id="PTHR43721">
    <property type="entry name" value="ELONGATION FACTOR TU-RELATED"/>
    <property type="match status" value="1"/>
</dbReference>
<evidence type="ECO:0000256" key="3">
    <source>
        <dbReference type="ARBA" id="ARBA00022490"/>
    </source>
</evidence>
<sequence>MHVIATAGHVDHGKSTLIRELTGMEPDRWAEERRRGLTIDLGFAWTRLPDGCTAAFVDVPGHERFVPNMLAGVGPVPAVLFVVAADEGWMPQSGEHLDALTALGVRHGLLAVTRCDLADPGPATEQARERLRGTSLAGIPAVHVSGRTGAGLGELRHQLDELVHRLPAADPDADVRLWVDRAFTIRGAGTVVTGTLPAGTLREDARLRLHPAGVEATVRGLQALGSSEHQVGAVARVAVNLRGVNLDQVRRGDALLTPDRWLTTDVLDVRLHRAASPASAGTGAEPRLPRDLVLHIGAAAVGARVRPLGHDTARLTLRTPLPLRIGDRALLRDPGNRCICGGLVVLDVRPPRLTRRGAARARAAELDTMDGRPDGAAELRRRRLARADDLRAMGTTPPGPGPWLLDEEHRDELASRLDGLLARHHETHPLDDGMPAEAARRALDLPDPDLLPPIARAAGIALREGRLHKGRSRLPEHVQRAVETIRSALVDHPFQAPTAGELSELGLGEKELAAAAHAGALLRLAPGLVLLPGADEAAVARLARLPEPFTLSQARQALDTSRRVAVPLLELLARRGRTQRQADGTHRVVSPPPAPGNTEGNPTPRR</sequence>
<accession>A0A4R4Z6B0</accession>
<dbReference type="PANTHER" id="PTHR43721:SF22">
    <property type="entry name" value="ELONGATION FACTOR TU, MITOCHONDRIAL"/>
    <property type="match status" value="1"/>
</dbReference>
<keyword evidence="4" id="KW-0648">Protein biosynthesis</keyword>
<dbReference type="Gene3D" id="1.10.10.10">
    <property type="entry name" value="Winged helix-like DNA-binding domain superfamily/Winged helix DNA-binding domain"/>
    <property type="match status" value="1"/>
</dbReference>
<evidence type="ECO:0000256" key="4">
    <source>
        <dbReference type="ARBA" id="ARBA00022917"/>
    </source>
</evidence>
<dbReference type="Gene3D" id="2.40.30.10">
    <property type="entry name" value="Translation factors"/>
    <property type="match status" value="1"/>
</dbReference>
<evidence type="ECO:0000256" key="2">
    <source>
        <dbReference type="ARBA" id="ARBA00015953"/>
    </source>
</evidence>
<dbReference type="InterPro" id="IPR004161">
    <property type="entry name" value="EFTu-like_2"/>
</dbReference>
<dbReference type="GO" id="GO:0005829">
    <property type="term" value="C:cytosol"/>
    <property type="evidence" value="ECO:0007669"/>
    <property type="project" value="TreeGrafter"/>
</dbReference>
<dbReference type="InterPro" id="IPR015191">
    <property type="entry name" value="SelB_WHD4"/>
</dbReference>
<gene>
    <name evidence="10" type="primary">selB</name>
    <name evidence="10" type="ORF">E1288_10230</name>
</gene>
<dbReference type="GO" id="GO:0003723">
    <property type="term" value="F:RNA binding"/>
    <property type="evidence" value="ECO:0007669"/>
    <property type="project" value="InterPro"/>
</dbReference>
<dbReference type="Gene3D" id="3.40.50.300">
    <property type="entry name" value="P-loop containing nucleotide triphosphate hydrolases"/>
    <property type="match status" value="1"/>
</dbReference>
<evidence type="ECO:0000256" key="6">
    <source>
        <dbReference type="ARBA" id="ARBA00025526"/>
    </source>
</evidence>
<keyword evidence="11" id="KW-1185">Reference proteome</keyword>
<keyword evidence="5" id="KW-0342">GTP-binding</keyword>
<comment type="caution">
    <text evidence="10">The sequence shown here is derived from an EMBL/GenBank/DDBJ whole genome shotgun (WGS) entry which is preliminary data.</text>
</comment>
<dbReference type="InterPro" id="IPR000795">
    <property type="entry name" value="T_Tr_GTP-bd_dom"/>
</dbReference>
<dbReference type="GO" id="GO:0001514">
    <property type="term" value="P:selenocysteine incorporation"/>
    <property type="evidence" value="ECO:0007669"/>
    <property type="project" value="InterPro"/>
</dbReference>
<evidence type="ECO:0000313" key="11">
    <source>
        <dbReference type="Proteomes" id="UP000294947"/>
    </source>
</evidence>
<feature type="region of interest" description="Disordered" evidence="8">
    <location>
        <begin position="575"/>
        <end position="606"/>
    </location>
</feature>
<dbReference type="NCBIfam" id="TIGR00475">
    <property type="entry name" value="selB"/>
    <property type="match status" value="1"/>
</dbReference>
<dbReference type="Pfam" id="PF00009">
    <property type="entry name" value="GTP_EFTU"/>
    <property type="match status" value="1"/>
</dbReference>
<feature type="domain" description="Tr-type G" evidence="9">
    <location>
        <begin position="1"/>
        <end position="167"/>
    </location>
</feature>
<dbReference type="AlphaFoldDB" id="A0A4R4Z6B0"/>
<comment type="function">
    <text evidence="6">Translation factor necessary for the incorporation of selenocysteine into proteins. It probably replaces EF-Tu for the insertion of selenocysteine directed by the UGA codon. SelB binds GTP and GDP.</text>
</comment>
<dbReference type="RefSeq" id="WP_132483666.1">
    <property type="nucleotide sequence ID" value="NZ_SMKW01000010.1"/>
</dbReference>
<dbReference type="InterPro" id="IPR057335">
    <property type="entry name" value="Beta-barrel_SelB"/>
</dbReference>
<dbReference type="EMBL" id="SMKW01000010">
    <property type="protein sequence ID" value="TDD53080.1"/>
    <property type="molecule type" value="Genomic_DNA"/>
</dbReference>
<keyword evidence="3" id="KW-0963">Cytoplasm</keyword>
<dbReference type="Pfam" id="PF25461">
    <property type="entry name" value="Beta-barrel_SelB"/>
    <property type="match status" value="1"/>
</dbReference>
<keyword evidence="10" id="KW-0251">Elongation factor</keyword>
<dbReference type="InterPro" id="IPR009000">
    <property type="entry name" value="Transl_B-barrel_sf"/>
</dbReference>
<evidence type="ECO:0000256" key="1">
    <source>
        <dbReference type="ARBA" id="ARBA00004496"/>
    </source>
</evidence>
<dbReference type="GO" id="GO:0003924">
    <property type="term" value="F:GTPase activity"/>
    <property type="evidence" value="ECO:0007669"/>
    <property type="project" value="InterPro"/>
</dbReference>
<dbReference type="CDD" id="cd04171">
    <property type="entry name" value="SelB"/>
    <property type="match status" value="1"/>
</dbReference>
<proteinExistence type="predicted"/>
<keyword evidence="5" id="KW-0547">Nucleotide-binding</keyword>
<dbReference type="PROSITE" id="PS51722">
    <property type="entry name" value="G_TR_2"/>
    <property type="match status" value="1"/>
</dbReference>
<dbReference type="SUPFAM" id="SSF50447">
    <property type="entry name" value="Translation proteins"/>
    <property type="match status" value="1"/>
</dbReference>
<dbReference type="GO" id="GO:0003746">
    <property type="term" value="F:translation elongation factor activity"/>
    <property type="evidence" value="ECO:0007669"/>
    <property type="project" value="UniProtKB-KW"/>
</dbReference>
<dbReference type="InterPro" id="IPR004535">
    <property type="entry name" value="Transl_elong_SelB"/>
</dbReference>
<dbReference type="Pfam" id="PF03144">
    <property type="entry name" value="GTP_EFTU_D2"/>
    <property type="match status" value="1"/>
</dbReference>
<dbReference type="GO" id="GO:0005525">
    <property type="term" value="F:GTP binding"/>
    <property type="evidence" value="ECO:0007669"/>
    <property type="project" value="UniProtKB-KW"/>
</dbReference>
<comment type="subcellular location">
    <subcellularLocation>
        <location evidence="1">Cytoplasm</location>
    </subcellularLocation>
</comment>
<dbReference type="OrthoDB" id="9803139at2"/>
<evidence type="ECO:0000256" key="5">
    <source>
        <dbReference type="ARBA" id="ARBA00023134"/>
    </source>
</evidence>